<protein>
    <recommendedName>
        <fullName evidence="3">CSD domain-containing protein</fullName>
    </recommendedName>
</protein>
<gene>
    <name evidence="4" type="ORF">LCGC14_2485010</name>
</gene>
<accession>A0A0F9E046</accession>
<dbReference type="InterPro" id="IPR051373">
    <property type="entry name" value="Lin-28_RNA-binding"/>
</dbReference>
<dbReference type="PIRSF" id="PIRSF002599">
    <property type="entry name" value="Cold_shock_A"/>
    <property type="match status" value="1"/>
</dbReference>
<dbReference type="SMART" id="SM00357">
    <property type="entry name" value="CSP"/>
    <property type="match status" value="1"/>
</dbReference>
<dbReference type="PANTHER" id="PTHR46109">
    <property type="entry name" value="PROTEIN LIN-28"/>
    <property type="match status" value="1"/>
</dbReference>
<name>A0A0F9E046_9ZZZZ</name>
<dbReference type="GO" id="GO:0005737">
    <property type="term" value="C:cytoplasm"/>
    <property type="evidence" value="ECO:0007669"/>
    <property type="project" value="UniProtKB-SubCell"/>
</dbReference>
<sequence>MTELDNDRTGQILWFDPRKGIGFIGRDNGEKDLFVHWSNIDMDGFKTLKPGQIVSFDLGENHRGVQAVQVKIIKDVEDSEDEESKE</sequence>
<comment type="subcellular location">
    <subcellularLocation>
        <location evidence="1">Cytoplasm</location>
    </subcellularLocation>
</comment>
<dbReference type="GO" id="GO:0003729">
    <property type="term" value="F:mRNA binding"/>
    <property type="evidence" value="ECO:0007669"/>
    <property type="project" value="TreeGrafter"/>
</dbReference>
<dbReference type="Pfam" id="PF00313">
    <property type="entry name" value="CSD"/>
    <property type="match status" value="1"/>
</dbReference>
<dbReference type="PANTHER" id="PTHR46109:SF1">
    <property type="entry name" value="PROTEIN LIN-28 HOMOLOG"/>
    <property type="match status" value="1"/>
</dbReference>
<dbReference type="CDD" id="cd04458">
    <property type="entry name" value="CSP_CDS"/>
    <property type="match status" value="1"/>
</dbReference>
<evidence type="ECO:0000256" key="2">
    <source>
        <dbReference type="ARBA" id="ARBA00022490"/>
    </source>
</evidence>
<reference evidence="4" key="1">
    <citation type="journal article" date="2015" name="Nature">
        <title>Complex archaea that bridge the gap between prokaryotes and eukaryotes.</title>
        <authorList>
            <person name="Spang A."/>
            <person name="Saw J.H."/>
            <person name="Jorgensen S.L."/>
            <person name="Zaremba-Niedzwiedzka K."/>
            <person name="Martijn J."/>
            <person name="Lind A.E."/>
            <person name="van Eijk R."/>
            <person name="Schleper C."/>
            <person name="Guy L."/>
            <person name="Ettema T.J."/>
        </authorList>
    </citation>
    <scope>NUCLEOTIDE SEQUENCE</scope>
</reference>
<dbReference type="InterPro" id="IPR011129">
    <property type="entry name" value="CSD"/>
</dbReference>
<dbReference type="InterPro" id="IPR012340">
    <property type="entry name" value="NA-bd_OB-fold"/>
</dbReference>
<dbReference type="InterPro" id="IPR002059">
    <property type="entry name" value="CSP_DNA-bd"/>
</dbReference>
<dbReference type="GO" id="GO:0005634">
    <property type="term" value="C:nucleus"/>
    <property type="evidence" value="ECO:0007669"/>
    <property type="project" value="TreeGrafter"/>
</dbReference>
<organism evidence="4">
    <name type="scientific">marine sediment metagenome</name>
    <dbReference type="NCBI Taxonomy" id="412755"/>
    <lineage>
        <taxon>unclassified sequences</taxon>
        <taxon>metagenomes</taxon>
        <taxon>ecological metagenomes</taxon>
    </lineage>
</organism>
<dbReference type="GO" id="GO:0031054">
    <property type="term" value="P:pre-miRNA processing"/>
    <property type="evidence" value="ECO:0007669"/>
    <property type="project" value="TreeGrafter"/>
</dbReference>
<dbReference type="PRINTS" id="PR00050">
    <property type="entry name" value="COLDSHOCK"/>
</dbReference>
<dbReference type="PROSITE" id="PS51857">
    <property type="entry name" value="CSD_2"/>
    <property type="match status" value="1"/>
</dbReference>
<dbReference type="AlphaFoldDB" id="A0A0F9E046"/>
<evidence type="ECO:0000259" key="3">
    <source>
        <dbReference type="PROSITE" id="PS51857"/>
    </source>
</evidence>
<dbReference type="InterPro" id="IPR012156">
    <property type="entry name" value="Cold_shock_CspA"/>
</dbReference>
<dbReference type="SUPFAM" id="SSF50249">
    <property type="entry name" value="Nucleic acid-binding proteins"/>
    <property type="match status" value="1"/>
</dbReference>
<evidence type="ECO:0000313" key="4">
    <source>
        <dbReference type="EMBL" id="KKL17493.1"/>
    </source>
</evidence>
<feature type="domain" description="CSD" evidence="3">
    <location>
        <begin position="7"/>
        <end position="72"/>
    </location>
</feature>
<evidence type="ECO:0000256" key="1">
    <source>
        <dbReference type="ARBA" id="ARBA00004496"/>
    </source>
</evidence>
<dbReference type="Gene3D" id="2.40.50.140">
    <property type="entry name" value="Nucleic acid-binding proteins"/>
    <property type="match status" value="1"/>
</dbReference>
<comment type="caution">
    <text evidence="4">The sequence shown here is derived from an EMBL/GenBank/DDBJ whole genome shotgun (WGS) entry which is preliminary data.</text>
</comment>
<proteinExistence type="predicted"/>
<keyword evidence="2" id="KW-0963">Cytoplasm</keyword>
<dbReference type="EMBL" id="LAZR01039238">
    <property type="protein sequence ID" value="KKL17493.1"/>
    <property type="molecule type" value="Genomic_DNA"/>
</dbReference>